<dbReference type="InterPro" id="IPR016035">
    <property type="entry name" value="Acyl_Trfase/lysoPLipase"/>
</dbReference>
<dbReference type="Gene3D" id="3.40.1090.10">
    <property type="entry name" value="Cytosolic phospholipase A2 catalytic domain"/>
    <property type="match status" value="2"/>
</dbReference>
<reference evidence="4" key="1">
    <citation type="journal article" date="2020" name="Nature">
        <title>Giant virus diversity and host interactions through global metagenomics.</title>
        <authorList>
            <person name="Schulz F."/>
            <person name="Roux S."/>
            <person name="Paez-Espino D."/>
            <person name="Jungbluth S."/>
            <person name="Walsh D.A."/>
            <person name="Denef V.J."/>
            <person name="McMahon K.D."/>
            <person name="Konstantinidis K.T."/>
            <person name="Eloe-Fadrosh E.A."/>
            <person name="Kyrpides N.C."/>
            <person name="Woyke T."/>
        </authorList>
    </citation>
    <scope>NUCLEOTIDE SEQUENCE</scope>
    <source>
        <strain evidence="4">GVMAG-M-3300023179-4</strain>
    </source>
</reference>
<keyword evidence="2" id="KW-0812">Transmembrane</keyword>
<sequence>MNQNKEFDTLIVSGGGFNGLQFLGIIKYLEEKNLLIKINKFIGVSMGAFINLLVIVGYKFKDIENFITKFDFSKIFDLKFEKIITEDNIKGLTNGENFDKLIKKFLNNKELKENITFKELYEITKKNYIIIVTNITKDKIEIINHENYPNLPIYIGLRMTSCIPIFFEPIEYNNNFYVDGVMKDNFPIQILNDEEISKTLGIVLQLEQSEYDVKNMTTYSYLLHLYRVLTNEPIRNKIKKYKELCKLFIINPKINSFNFQIKNEERIELINYGYELCKSLI</sequence>
<evidence type="ECO:0000256" key="1">
    <source>
        <dbReference type="ARBA" id="ARBA00023098"/>
    </source>
</evidence>
<feature type="transmembrane region" description="Helical" evidence="2">
    <location>
        <begin position="7"/>
        <end position="29"/>
    </location>
</feature>
<evidence type="ECO:0000313" key="4">
    <source>
        <dbReference type="EMBL" id="QHT74122.1"/>
    </source>
</evidence>
<name>A0A6C0H0S1_9ZZZZ</name>
<dbReference type="AlphaFoldDB" id="A0A6C0H0S1"/>
<dbReference type="EMBL" id="MN739838">
    <property type="protein sequence ID" value="QHT74122.1"/>
    <property type="molecule type" value="Genomic_DNA"/>
</dbReference>
<evidence type="ECO:0000259" key="3">
    <source>
        <dbReference type="PROSITE" id="PS51635"/>
    </source>
</evidence>
<dbReference type="GO" id="GO:0006629">
    <property type="term" value="P:lipid metabolic process"/>
    <property type="evidence" value="ECO:0007669"/>
    <property type="project" value="UniProtKB-KW"/>
</dbReference>
<keyword evidence="1" id="KW-0443">Lipid metabolism</keyword>
<keyword evidence="2" id="KW-1133">Transmembrane helix</keyword>
<keyword evidence="2" id="KW-0472">Membrane</keyword>
<dbReference type="Pfam" id="PF01734">
    <property type="entry name" value="Patatin"/>
    <property type="match status" value="1"/>
</dbReference>
<feature type="domain" description="PNPLA" evidence="3">
    <location>
        <begin position="10"/>
        <end position="192"/>
    </location>
</feature>
<protein>
    <recommendedName>
        <fullName evidence="3">PNPLA domain-containing protein</fullName>
    </recommendedName>
</protein>
<dbReference type="PANTHER" id="PTHR46394">
    <property type="entry name" value="ANNEXIN"/>
    <property type="match status" value="1"/>
</dbReference>
<organism evidence="4">
    <name type="scientific">viral metagenome</name>
    <dbReference type="NCBI Taxonomy" id="1070528"/>
    <lineage>
        <taxon>unclassified sequences</taxon>
        <taxon>metagenomes</taxon>
        <taxon>organismal metagenomes</taxon>
    </lineage>
</organism>
<proteinExistence type="predicted"/>
<dbReference type="SUPFAM" id="SSF52151">
    <property type="entry name" value="FabD/lysophospholipase-like"/>
    <property type="match status" value="1"/>
</dbReference>
<dbReference type="InterPro" id="IPR052580">
    <property type="entry name" value="Lipid_Hydrolase"/>
</dbReference>
<accession>A0A6C0H0S1</accession>
<feature type="transmembrane region" description="Helical" evidence="2">
    <location>
        <begin position="41"/>
        <end position="60"/>
    </location>
</feature>
<dbReference type="PANTHER" id="PTHR46394:SF1">
    <property type="entry name" value="PNPLA DOMAIN-CONTAINING PROTEIN"/>
    <property type="match status" value="1"/>
</dbReference>
<dbReference type="PROSITE" id="PS51635">
    <property type="entry name" value="PNPLA"/>
    <property type="match status" value="1"/>
</dbReference>
<dbReference type="InterPro" id="IPR002641">
    <property type="entry name" value="PNPLA_dom"/>
</dbReference>
<evidence type="ECO:0000256" key="2">
    <source>
        <dbReference type="SAM" id="Phobius"/>
    </source>
</evidence>